<protein>
    <submittedName>
        <fullName evidence="2">Uncharacterized protein</fullName>
    </submittedName>
</protein>
<evidence type="ECO:0000313" key="2">
    <source>
        <dbReference type="EMBL" id="KAK6977193.1"/>
    </source>
</evidence>
<feature type="region of interest" description="Disordered" evidence="1">
    <location>
        <begin position="1"/>
        <end position="21"/>
    </location>
</feature>
<name>A0AAV9ZA63_9AGAR</name>
<dbReference type="EMBL" id="JAWWNJ010000171">
    <property type="protein sequence ID" value="KAK6977193.1"/>
    <property type="molecule type" value="Genomic_DNA"/>
</dbReference>
<sequence>MYSRHVQRYTQPPAASAAMPCLSSTRPEFSSASSVFGRHERWDTMRKRKSAGSGIARAQKEEMENVHRACRYPSSPHNTETARSYPDSRTFASRLSRVSAAHRPPGALAYFILRSSRENRLTIYGAMMSASSLTAQRRRNEFPVCSMSSSHPTNGEHAAYRSVAASTLTSASPLMTHLQGHCPLCCVDASSSYLRSLGDLRGGPRWGFADEWHVWGQKFLRLHIHPSGYGAIVCGSYGIESASLCLGNSWVDKLLR</sequence>
<accession>A0AAV9ZA63</accession>
<comment type="caution">
    <text evidence="2">The sequence shown here is derived from an EMBL/GenBank/DDBJ whole genome shotgun (WGS) entry which is preliminary data.</text>
</comment>
<feature type="region of interest" description="Disordered" evidence="1">
    <location>
        <begin position="45"/>
        <end position="64"/>
    </location>
</feature>
<keyword evidence="3" id="KW-1185">Reference proteome</keyword>
<dbReference type="AlphaFoldDB" id="A0AAV9ZA63"/>
<evidence type="ECO:0000313" key="3">
    <source>
        <dbReference type="Proteomes" id="UP001362999"/>
    </source>
</evidence>
<dbReference type="Proteomes" id="UP001362999">
    <property type="component" value="Unassembled WGS sequence"/>
</dbReference>
<reference evidence="2 3" key="1">
    <citation type="journal article" date="2024" name="J Genomics">
        <title>Draft genome sequencing and assembly of Favolaschia claudopus CIRM-BRFM 2984 isolated from oak limbs.</title>
        <authorList>
            <person name="Navarro D."/>
            <person name="Drula E."/>
            <person name="Chaduli D."/>
            <person name="Cazenave R."/>
            <person name="Ahrendt S."/>
            <person name="Wang J."/>
            <person name="Lipzen A."/>
            <person name="Daum C."/>
            <person name="Barry K."/>
            <person name="Grigoriev I.V."/>
            <person name="Favel A."/>
            <person name="Rosso M.N."/>
            <person name="Martin F."/>
        </authorList>
    </citation>
    <scope>NUCLEOTIDE SEQUENCE [LARGE SCALE GENOMIC DNA]</scope>
    <source>
        <strain evidence="2 3">CIRM-BRFM 2984</strain>
    </source>
</reference>
<evidence type="ECO:0000256" key="1">
    <source>
        <dbReference type="SAM" id="MobiDB-lite"/>
    </source>
</evidence>
<gene>
    <name evidence="2" type="ORF">R3P38DRAFT_551872</name>
</gene>
<proteinExistence type="predicted"/>
<organism evidence="2 3">
    <name type="scientific">Favolaschia claudopus</name>
    <dbReference type="NCBI Taxonomy" id="2862362"/>
    <lineage>
        <taxon>Eukaryota</taxon>
        <taxon>Fungi</taxon>
        <taxon>Dikarya</taxon>
        <taxon>Basidiomycota</taxon>
        <taxon>Agaricomycotina</taxon>
        <taxon>Agaricomycetes</taxon>
        <taxon>Agaricomycetidae</taxon>
        <taxon>Agaricales</taxon>
        <taxon>Marasmiineae</taxon>
        <taxon>Mycenaceae</taxon>
        <taxon>Favolaschia</taxon>
    </lineage>
</organism>